<proteinExistence type="predicted"/>
<sequence length="114" mass="12567">MSSKLRRTTTQLQTTPLSTANQQLQTNTHSSPIEATINSPFSPHQTHHQIAASPLPLFPFSSLCLFLQVTSSSKLSLQYYPLPANNNINNSWTNQQAQSSDRSGKITSSTSLHQ</sequence>
<reference evidence="2" key="1">
    <citation type="submission" date="2023-08" db="EMBL/GenBank/DDBJ databases">
        <title>A de novo genome assembly of Solanum verrucosum Schlechtendal, a Mexican diploid species geographically isolated from the other diploid A-genome species in potato relatives.</title>
        <authorList>
            <person name="Hosaka K."/>
        </authorList>
    </citation>
    <scope>NUCLEOTIDE SEQUENCE</scope>
    <source>
        <tissue evidence="2">Young leaves</tissue>
    </source>
</reference>
<name>A0AAF0V036_SOLVR</name>
<protein>
    <submittedName>
        <fullName evidence="2">Uncharacterized protein</fullName>
    </submittedName>
</protein>
<feature type="compositionally biased region" description="Polar residues" evidence="1">
    <location>
        <begin position="91"/>
        <end position="114"/>
    </location>
</feature>
<evidence type="ECO:0000313" key="2">
    <source>
        <dbReference type="EMBL" id="WMV54236.1"/>
    </source>
</evidence>
<evidence type="ECO:0000313" key="3">
    <source>
        <dbReference type="Proteomes" id="UP001234989"/>
    </source>
</evidence>
<dbReference type="EMBL" id="CP133622">
    <property type="protein sequence ID" value="WMV54236.1"/>
    <property type="molecule type" value="Genomic_DNA"/>
</dbReference>
<dbReference type="Proteomes" id="UP001234989">
    <property type="component" value="Chromosome 11"/>
</dbReference>
<dbReference type="AlphaFoldDB" id="A0AAF0V036"/>
<feature type="region of interest" description="Disordered" evidence="1">
    <location>
        <begin position="1"/>
        <end position="47"/>
    </location>
</feature>
<feature type="region of interest" description="Disordered" evidence="1">
    <location>
        <begin position="86"/>
        <end position="114"/>
    </location>
</feature>
<evidence type="ECO:0000256" key="1">
    <source>
        <dbReference type="SAM" id="MobiDB-lite"/>
    </source>
</evidence>
<accession>A0AAF0V036</accession>
<gene>
    <name evidence="2" type="ORF">MTR67_047621</name>
</gene>
<feature type="compositionally biased region" description="Polar residues" evidence="1">
    <location>
        <begin position="16"/>
        <end position="44"/>
    </location>
</feature>
<organism evidence="2 3">
    <name type="scientific">Solanum verrucosum</name>
    <dbReference type="NCBI Taxonomy" id="315347"/>
    <lineage>
        <taxon>Eukaryota</taxon>
        <taxon>Viridiplantae</taxon>
        <taxon>Streptophyta</taxon>
        <taxon>Embryophyta</taxon>
        <taxon>Tracheophyta</taxon>
        <taxon>Spermatophyta</taxon>
        <taxon>Magnoliopsida</taxon>
        <taxon>eudicotyledons</taxon>
        <taxon>Gunneridae</taxon>
        <taxon>Pentapetalae</taxon>
        <taxon>asterids</taxon>
        <taxon>lamiids</taxon>
        <taxon>Solanales</taxon>
        <taxon>Solanaceae</taxon>
        <taxon>Solanoideae</taxon>
        <taxon>Solaneae</taxon>
        <taxon>Solanum</taxon>
    </lineage>
</organism>
<keyword evidence="3" id="KW-1185">Reference proteome</keyword>